<name>A0A1Y6LNL2_ZYMTR</name>
<evidence type="ECO:0000259" key="1">
    <source>
        <dbReference type="PROSITE" id="PS50878"/>
    </source>
</evidence>
<dbReference type="InterPro" id="IPR043502">
    <property type="entry name" value="DNA/RNA_pol_sf"/>
</dbReference>
<dbReference type="Proteomes" id="UP000215453">
    <property type="component" value="Chromosome 6"/>
</dbReference>
<evidence type="ECO:0000313" key="3">
    <source>
        <dbReference type="Proteomes" id="UP000215453"/>
    </source>
</evidence>
<dbReference type="InterPro" id="IPR043128">
    <property type="entry name" value="Rev_trsase/Diguanyl_cyclase"/>
</dbReference>
<evidence type="ECO:0000313" key="2">
    <source>
        <dbReference type="EMBL" id="SMY25219.1"/>
    </source>
</evidence>
<reference evidence="2 3" key="1">
    <citation type="submission" date="2016-10" db="EMBL/GenBank/DDBJ databases">
        <authorList>
            <person name="Varghese N."/>
        </authorList>
    </citation>
    <scope>NUCLEOTIDE SEQUENCE [LARGE SCALE GENOMIC DNA]</scope>
</reference>
<accession>A0A1Y6LNL2</accession>
<dbReference type="Gene3D" id="3.30.70.270">
    <property type="match status" value="1"/>
</dbReference>
<dbReference type="PANTHER" id="PTHR33064">
    <property type="entry name" value="POL PROTEIN"/>
    <property type="match status" value="1"/>
</dbReference>
<feature type="domain" description="Reverse transcriptase" evidence="1">
    <location>
        <begin position="1"/>
        <end position="72"/>
    </location>
</feature>
<sequence length="123" mass="13601">MDEFLRDMPFAHAYIDDMVVGSATLEEHESHLRQLFSILDSKRVSLAPDKAFIGYPCVRLLGQMVDGVGFTTDAERIAALKNIVKPVDAAGLEKYLSLTGYLRSKIPYYGAITEPLHAAKIDA</sequence>
<protein>
    <recommendedName>
        <fullName evidence="1">Reverse transcriptase domain-containing protein</fullName>
    </recommendedName>
</protein>
<dbReference type="PROSITE" id="PS50878">
    <property type="entry name" value="RT_POL"/>
    <property type="match status" value="1"/>
</dbReference>
<dbReference type="SUPFAM" id="SSF56672">
    <property type="entry name" value="DNA/RNA polymerases"/>
    <property type="match status" value="1"/>
</dbReference>
<dbReference type="AlphaFoldDB" id="A0A1Y6LNL2"/>
<dbReference type="EMBL" id="LT882681">
    <property type="protein sequence ID" value="SMY25219.1"/>
    <property type="molecule type" value="Genomic_DNA"/>
</dbReference>
<dbReference type="InterPro" id="IPR000477">
    <property type="entry name" value="RT_dom"/>
</dbReference>
<organism evidence="2 3">
    <name type="scientific">Zymoseptoria tritici ST99CH_1A5</name>
    <dbReference type="NCBI Taxonomy" id="1276529"/>
    <lineage>
        <taxon>Eukaryota</taxon>
        <taxon>Fungi</taxon>
        <taxon>Dikarya</taxon>
        <taxon>Ascomycota</taxon>
        <taxon>Pezizomycotina</taxon>
        <taxon>Dothideomycetes</taxon>
        <taxon>Dothideomycetidae</taxon>
        <taxon>Mycosphaerellales</taxon>
        <taxon>Mycosphaerellaceae</taxon>
        <taxon>Zymoseptoria</taxon>
    </lineage>
</organism>
<dbReference type="PANTHER" id="PTHR33064:SF37">
    <property type="entry name" value="RIBONUCLEASE H"/>
    <property type="match status" value="1"/>
</dbReference>
<gene>
    <name evidence="2" type="ORF">ZT1A5_G6661</name>
</gene>
<proteinExistence type="predicted"/>
<dbReference type="InterPro" id="IPR051320">
    <property type="entry name" value="Viral_Replic_Matur_Polypro"/>
</dbReference>